<organism evidence="1">
    <name type="scientific">Rhizophora mucronata</name>
    <name type="common">Asiatic mangrove</name>
    <dbReference type="NCBI Taxonomy" id="61149"/>
    <lineage>
        <taxon>Eukaryota</taxon>
        <taxon>Viridiplantae</taxon>
        <taxon>Streptophyta</taxon>
        <taxon>Embryophyta</taxon>
        <taxon>Tracheophyta</taxon>
        <taxon>Spermatophyta</taxon>
        <taxon>Magnoliopsida</taxon>
        <taxon>eudicotyledons</taxon>
        <taxon>Gunneridae</taxon>
        <taxon>Pentapetalae</taxon>
        <taxon>rosids</taxon>
        <taxon>fabids</taxon>
        <taxon>Malpighiales</taxon>
        <taxon>Rhizophoraceae</taxon>
        <taxon>Rhizophora</taxon>
    </lineage>
</organism>
<dbReference type="EMBL" id="GGEC01092736">
    <property type="protein sequence ID" value="MBX73220.1"/>
    <property type="molecule type" value="Transcribed_RNA"/>
</dbReference>
<accession>A0A2P2R1Z8</accession>
<dbReference type="AlphaFoldDB" id="A0A2P2R1Z8"/>
<protein>
    <submittedName>
        <fullName evidence="1">Uncharacterized protein</fullName>
    </submittedName>
</protein>
<name>A0A2P2R1Z8_RHIMU</name>
<proteinExistence type="predicted"/>
<evidence type="ECO:0000313" key="1">
    <source>
        <dbReference type="EMBL" id="MBX73220.1"/>
    </source>
</evidence>
<reference evidence="1" key="1">
    <citation type="submission" date="2018-02" db="EMBL/GenBank/DDBJ databases">
        <title>Rhizophora mucronata_Transcriptome.</title>
        <authorList>
            <person name="Meera S.P."/>
            <person name="Sreeshan A."/>
            <person name="Augustine A."/>
        </authorList>
    </citation>
    <scope>NUCLEOTIDE SEQUENCE</scope>
    <source>
        <tissue evidence="1">Leaf</tissue>
    </source>
</reference>
<sequence length="43" mass="5069">MPWASALVSLLFTLHKLAFFSICHYFSLYMQKASLYYLFLFGV</sequence>